<name>A0A087SIN0_AUXPR</name>
<dbReference type="PANTHER" id="PTHR23075:SF0">
    <property type="entry name" value="ATPASE FAMILY AAA DOMAIN-CONTAINING PROTEIN 3"/>
    <property type="match status" value="1"/>
</dbReference>
<dbReference type="GeneID" id="23612002"/>
<evidence type="ECO:0000256" key="6">
    <source>
        <dbReference type="ARBA" id="ARBA00023054"/>
    </source>
</evidence>
<evidence type="ECO:0000256" key="8">
    <source>
        <dbReference type="ARBA" id="ARBA00023136"/>
    </source>
</evidence>
<dbReference type="InterPro" id="IPR003959">
    <property type="entry name" value="ATPase_AAA_core"/>
</dbReference>
<dbReference type="GO" id="GO:0005524">
    <property type="term" value="F:ATP binding"/>
    <property type="evidence" value="ECO:0007669"/>
    <property type="project" value="UniProtKB-KW"/>
</dbReference>
<evidence type="ECO:0000259" key="11">
    <source>
        <dbReference type="SMART" id="SM00382"/>
    </source>
</evidence>
<feature type="region of interest" description="Disordered" evidence="10">
    <location>
        <begin position="96"/>
        <end position="131"/>
    </location>
</feature>
<evidence type="ECO:0000256" key="9">
    <source>
        <dbReference type="ARBA" id="ARBA00023271"/>
    </source>
</evidence>
<evidence type="ECO:0000313" key="13">
    <source>
        <dbReference type="Proteomes" id="UP000028924"/>
    </source>
</evidence>
<evidence type="ECO:0000256" key="4">
    <source>
        <dbReference type="ARBA" id="ARBA00022792"/>
    </source>
</evidence>
<dbReference type="OrthoDB" id="199596at2759"/>
<keyword evidence="13" id="KW-1185">Reference proteome</keyword>
<dbReference type="AlphaFoldDB" id="A0A087SIN0"/>
<feature type="compositionally biased region" description="Basic and acidic residues" evidence="10">
    <location>
        <begin position="118"/>
        <end position="131"/>
    </location>
</feature>
<feature type="compositionally biased region" description="Low complexity" evidence="10">
    <location>
        <begin position="103"/>
        <end position="116"/>
    </location>
</feature>
<comment type="subcellular location">
    <subcellularLocation>
        <location evidence="1">Mitochondrion inner membrane</location>
    </subcellularLocation>
    <subcellularLocation>
        <location evidence="2">Mitochondrion matrix</location>
        <location evidence="2">Mitochondrion nucleoid</location>
    </subcellularLocation>
</comment>
<dbReference type="STRING" id="3075.A0A087SIN0"/>
<gene>
    <name evidence="12" type="ORF">F751_0611</name>
</gene>
<dbReference type="GO" id="GO:0008270">
    <property type="term" value="F:zinc ion binding"/>
    <property type="evidence" value="ECO:0007669"/>
    <property type="project" value="TreeGrafter"/>
</dbReference>
<keyword evidence="5" id="KW-0067">ATP-binding</keyword>
<dbReference type="GO" id="GO:0016887">
    <property type="term" value="F:ATP hydrolysis activity"/>
    <property type="evidence" value="ECO:0007669"/>
    <property type="project" value="InterPro"/>
</dbReference>
<keyword evidence="4" id="KW-0999">Mitochondrion inner membrane</keyword>
<dbReference type="Pfam" id="PF12037">
    <property type="entry name" value="ATAD3_N"/>
    <property type="match status" value="1"/>
</dbReference>
<keyword evidence="3" id="KW-0547">Nucleotide-binding</keyword>
<evidence type="ECO:0000256" key="1">
    <source>
        <dbReference type="ARBA" id="ARBA00004273"/>
    </source>
</evidence>
<keyword evidence="6" id="KW-0175">Coiled coil</keyword>
<evidence type="ECO:0000313" key="12">
    <source>
        <dbReference type="EMBL" id="KFM25584.1"/>
    </source>
</evidence>
<dbReference type="InterPro" id="IPR021911">
    <property type="entry name" value="ATAD3_N"/>
</dbReference>
<dbReference type="InterPro" id="IPR003593">
    <property type="entry name" value="AAA+_ATPase"/>
</dbReference>
<organism evidence="12 13">
    <name type="scientific">Auxenochlorella protothecoides</name>
    <name type="common">Green microalga</name>
    <name type="synonym">Chlorella protothecoides</name>
    <dbReference type="NCBI Taxonomy" id="3075"/>
    <lineage>
        <taxon>Eukaryota</taxon>
        <taxon>Viridiplantae</taxon>
        <taxon>Chlorophyta</taxon>
        <taxon>core chlorophytes</taxon>
        <taxon>Trebouxiophyceae</taxon>
        <taxon>Chlorellales</taxon>
        <taxon>Chlorellaceae</taxon>
        <taxon>Auxenochlorella</taxon>
    </lineage>
</organism>
<keyword evidence="8" id="KW-0472">Membrane</keyword>
<dbReference type="KEGG" id="apro:F751_0611"/>
<keyword evidence="9" id="KW-1135">Mitochondrion nucleoid</keyword>
<evidence type="ECO:0000256" key="3">
    <source>
        <dbReference type="ARBA" id="ARBA00022741"/>
    </source>
</evidence>
<evidence type="ECO:0000256" key="5">
    <source>
        <dbReference type="ARBA" id="ARBA00022840"/>
    </source>
</evidence>
<sequence length="589" mass="64109">MLAAAKKAGVLGGLAVASGLGTVAYCEPDSKYFDPEALERGAKALREINQSPYAKKVFEQIKAQEATKQAELKAKEAEFKAEAEKASIQHERVRWEEQRKAMQQDSQQKAQLAQYQDELARKRAEAEHEKQRARNAELVALQDESHRRQEAERAQIAAQIEAERRATEAYKAGLEKEVQRERALAEAEGRTAERRANADLYRSELAQKLEEERRRLVEGINTVFGNLGAAAAGLLGDRDRLLAAVGGASLLALGVYGAREGTRVAGKAVDRWFGTPRLVRETSRRPLLGLRAAPGSKSAEAVRRDFSDIVLEPRLQDHVRALAAVTANTKRHGAPFRHMLFYGPPGTGKTLAAKRLARTSGLDYAILSGGDVAPLGGGAVTQIHDTFDWAERSGKGLLLFIDEADAFLSRRGAGMSEGMRGALNAMLFRTGDQSRDFVVVLATNRPADLDPAVIDRMDEALEFALPAAGERRRILDIYFDRYILKAGTAQGGAGAGSNTGVFARLGAWFRGRGDVDRIAVKGVDGALLDEAAAATEGFSGRELAKFMASVQAAVYGSKDAVLDAPMFRRLLDMKVGEHAQRRAFMAPEL</sequence>
<dbReference type="SUPFAM" id="SSF52540">
    <property type="entry name" value="P-loop containing nucleoside triphosphate hydrolases"/>
    <property type="match status" value="1"/>
</dbReference>
<feature type="domain" description="AAA+ ATPase" evidence="11">
    <location>
        <begin position="335"/>
        <end position="467"/>
    </location>
</feature>
<dbReference type="GO" id="GO:0005743">
    <property type="term" value="C:mitochondrial inner membrane"/>
    <property type="evidence" value="ECO:0007669"/>
    <property type="project" value="UniProtKB-SubCell"/>
</dbReference>
<dbReference type="GO" id="GO:0007005">
    <property type="term" value="P:mitochondrion organization"/>
    <property type="evidence" value="ECO:0007669"/>
    <property type="project" value="TreeGrafter"/>
</dbReference>
<dbReference type="EMBL" id="KL662119">
    <property type="protein sequence ID" value="KFM25584.1"/>
    <property type="molecule type" value="Genomic_DNA"/>
</dbReference>
<evidence type="ECO:0000256" key="2">
    <source>
        <dbReference type="ARBA" id="ARBA00004436"/>
    </source>
</evidence>
<accession>A0A087SIN0</accession>
<dbReference type="RefSeq" id="XP_011398480.1">
    <property type="nucleotide sequence ID" value="XM_011400178.1"/>
</dbReference>
<dbReference type="Proteomes" id="UP000028924">
    <property type="component" value="Unassembled WGS sequence"/>
</dbReference>
<proteinExistence type="predicted"/>
<dbReference type="Gene3D" id="3.40.50.300">
    <property type="entry name" value="P-loop containing nucleotide triphosphate hydrolases"/>
    <property type="match status" value="1"/>
</dbReference>
<dbReference type="PANTHER" id="PTHR23075">
    <property type="entry name" value="PUTATIVE ATP-ASE"/>
    <property type="match status" value="1"/>
</dbReference>
<reference evidence="12 13" key="1">
    <citation type="journal article" date="2014" name="BMC Genomics">
        <title>Oil accumulation mechanisms of the oleaginous microalga Chlorella protothecoides revealed through its genome, transcriptomes, and proteomes.</title>
        <authorList>
            <person name="Gao C."/>
            <person name="Wang Y."/>
            <person name="Shen Y."/>
            <person name="Yan D."/>
            <person name="He X."/>
            <person name="Dai J."/>
            <person name="Wu Q."/>
        </authorList>
    </citation>
    <scope>NUCLEOTIDE SEQUENCE [LARGE SCALE GENOMIC DNA]</scope>
    <source>
        <strain evidence="12 13">0710</strain>
    </source>
</reference>
<keyword evidence="7" id="KW-0496">Mitochondrion</keyword>
<dbReference type="InterPro" id="IPR027417">
    <property type="entry name" value="P-loop_NTPase"/>
</dbReference>
<dbReference type="SMART" id="SM00382">
    <property type="entry name" value="AAA"/>
    <property type="match status" value="1"/>
</dbReference>
<evidence type="ECO:0000256" key="7">
    <source>
        <dbReference type="ARBA" id="ARBA00023128"/>
    </source>
</evidence>
<dbReference type="GO" id="GO:0042645">
    <property type="term" value="C:mitochondrial nucleoid"/>
    <property type="evidence" value="ECO:0007669"/>
    <property type="project" value="UniProtKB-SubCell"/>
</dbReference>
<dbReference type="Pfam" id="PF00004">
    <property type="entry name" value="AAA"/>
    <property type="match status" value="1"/>
</dbReference>
<evidence type="ECO:0000256" key="10">
    <source>
        <dbReference type="SAM" id="MobiDB-lite"/>
    </source>
</evidence>
<dbReference type="eggNOG" id="KOG0742">
    <property type="taxonomic scope" value="Eukaryota"/>
</dbReference>
<protein>
    <submittedName>
        <fullName evidence="12">ATPase family AAA domain-containing protein 3-B</fullName>
    </submittedName>
</protein>